<proteinExistence type="predicted"/>
<protein>
    <submittedName>
        <fullName evidence="1">Putative ovule protein</fullName>
    </submittedName>
</protein>
<organism evidence="1">
    <name type="scientific">Solanum chacoense</name>
    <name type="common">Chaco potato</name>
    <dbReference type="NCBI Taxonomy" id="4108"/>
    <lineage>
        <taxon>Eukaryota</taxon>
        <taxon>Viridiplantae</taxon>
        <taxon>Streptophyta</taxon>
        <taxon>Embryophyta</taxon>
        <taxon>Tracheophyta</taxon>
        <taxon>Spermatophyta</taxon>
        <taxon>Magnoliopsida</taxon>
        <taxon>eudicotyledons</taxon>
        <taxon>Gunneridae</taxon>
        <taxon>Pentapetalae</taxon>
        <taxon>asterids</taxon>
        <taxon>lamiids</taxon>
        <taxon>Solanales</taxon>
        <taxon>Solanaceae</taxon>
        <taxon>Solanoideae</taxon>
        <taxon>Solaneae</taxon>
        <taxon>Solanum</taxon>
    </lineage>
</organism>
<dbReference type="EMBL" id="GEDG01020516">
    <property type="protein sequence ID" value="JAP19057.1"/>
    <property type="molecule type" value="Transcribed_RNA"/>
</dbReference>
<sequence length="117" mass="13426">MLLLSDISMIACSSISRQVENKLGRFNLVVCSCSGCGCSRICYIILIFNRRKHPCSDHDKHSCFSLVHPHILRQSDSSIYEFYIHLIRDSAFDKLCVLRVLAASSLCHFSYQIWHES</sequence>
<accession>A0A0V0HF15</accession>
<reference evidence="1" key="1">
    <citation type="submission" date="2015-12" db="EMBL/GenBank/DDBJ databases">
        <title>Gene expression during late stages of embryo sac development: a critical building block for successful pollen-pistil interactions.</title>
        <authorList>
            <person name="Liu Y."/>
            <person name="Joly V."/>
            <person name="Sabar M."/>
            <person name="Matton D.P."/>
        </authorList>
    </citation>
    <scope>NUCLEOTIDE SEQUENCE</scope>
</reference>
<name>A0A0V0HF15_SOLCH</name>
<dbReference type="AlphaFoldDB" id="A0A0V0HF15"/>
<evidence type="ECO:0000313" key="1">
    <source>
        <dbReference type="EMBL" id="JAP19057.1"/>
    </source>
</evidence>